<dbReference type="InterPro" id="IPR037027">
    <property type="entry name" value="YqgF/RNaseH-like_dom_sf"/>
</dbReference>
<dbReference type="GO" id="GO:0003735">
    <property type="term" value="F:structural constituent of ribosome"/>
    <property type="evidence" value="ECO:0007669"/>
    <property type="project" value="TreeGrafter"/>
</dbReference>
<dbReference type="PROSITE" id="PS50126">
    <property type="entry name" value="S1"/>
    <property type="match status" value="1"/>
</dbReference>
<dbReference type="InterPro" id="IPR032639">
    <property type="entry name" value="Tex_YqgF"/>
</dbReference>
<dbReference type="Pfam" id="PF00575">
    <property type="entry name" value="S1"/>
    <property type="match status" value="1"/>
</dbReference>
<dbReference type="PANTHER" id="PTHR10724:SF10">
    <property type="entry name" value="S1 RNA-BINDING DOMAIN-CONTAINING PROTEIN 1"/>
    <property type="match status" value="1"/>
</dbReference>
<dbReference type="Pfam" id="PF16921">
    <property type="entry name" value="Tex_YqgF"/>
    <property type="match status" value="1"/>
</dbReference>
<dbReference type="InterPro" id="IPR012337">
    <property type="entry name" value="RNaseH-like_sf"/>
</dbReference>
<dbReference type="InterPro" id="IPR003029">
    <property type="entry name" value="S1_domain"/>
</dbReference>
<dbReference type="Gene3D" id="3.30.420.140">
    <property type="entry name" value="YqgF/RNase H-like domain"/>
    <property type="match status" value="1"/>
</dbReference>
<dbReference type="InterPro" id="IPR050437">
    <property type="entry name" value="Ribos_protein_bS1-like"/>
</dbReference>
<feature type="domain" description="S1 motif" evidence="1">
    <location>
        <begin position="648"/>
        <end position="717"/>
    </location>
</feature>
<dbReference type="RefSeq" id="WP_106063895.1">
    <property type="nucleotide sequence ID" value="NZ_PVXO01000048.1"/>
</dbReference>
<name>A0A2T0B372_9CLOT</name>
<sequence>MKSIEERLSKELNVTIKQVENVIELLDGGNTIPFIARYRKEVTGGLTDVILRQLSERLIYLRNLDARKEDVIRIIEEQGKLTEELKNSVLKCDTLTEVEDLYRPYKPKKRTKATIAIGKGLKPLAYIILEGNFKGDIHEEAGKYIDEEKGVTTTKEALEGAQDIISEIISDEAEYRKWIRSFVNKEGVIQTSGESKEPTPYEMYYSYSEAVKSIPSHRVLAINRGEKEKILSVKVLADNDRIIDYLKGKVLKGNEITDIYLENSIGDSLKRLIYPSIEREIRSQLTDRAEEGAIEIFMANLKALLMQSPIKGKVVLGYDPGFRTGCKIAVLDDTGKLLDISTVYATAPQNDIEGSIKKLKELVYKYNVDVISLGNGTASRESEKVIEMLIKEVKEEKGKELYYVIVSEAGASVYSASELAVKEYPDIDVSIRGAISIGRRLQDPLAELVKIDPKSIGVGQYQHDITPKKLDESLKGVVEDCVNNVGVDLNIATPSLLSYISGVNSSIAQNIVSYREEFGKFKNRKELLKVKRLGAKAFEQCAGFLRVMESNEPLDNTSVHPESYGGAKKLLDMLGYTVEDLKNSKLEDIDKRVEILGINNLAEKLNMGVPTLKDIIKELKKPGRDPREELPKPILKTGVVDIKQLKPGMVLMGTVRNVADFGAFVDIGVHQDGLVHISQLADRFVKHPLDVVKVGDIVKVTVLEIDEKRKRIALSMKENAEQKSINNCFD</sequence>
<dbReference type="InterPro" id="IPR044146">
    <property type="entry name" value="S1_Tex"/>
</dbReference>
<dbReference type="GO" id="GO:0005840">
    <property type="term" value="C:ribosome"/>
    <property type="evidence" value="ECO:0007669"/>
    <property type="project" value="UniProtKB-KW"/>
</dbReference>
<dbReference type="SUPFAM" id="SSF50249">
    <property type="entry name" value="Nucleic acid-binding proteins"/>
    <property type="match status" value="1"/>
</dbReference>
<keyword evidence="2" id="KW-0687">Ribonucleoprotein</keyword>
<dbReference type="InterPro" id="IPR006641">
    <property type="entry name" value="YqgF/RNaseH-like_dom"/>
</dbReference>
<dbReference type="InterPro" id="IPR023323">
    <property type="entry name" value="Tex-like_dom_sf"/>
</dbReference>
<evidence type="ECO:0000313" key="3">
    <source>
        <dbReference type="Proteomes" id="UP000239706"/>
    </source>
</evidence>
<comment type="caution">
    <text evidence="2">The sequence shown here is derived from an EMBL/GenBank/DDBJ whole genome shotgun (WGS) entry which is preliminary data.</text>
</comment>
<dbReference type="GO" id="GO:0005737">
    <property type="term" value="C:cytoplasm"/>
    <property type="evidence" value="ECO:0007669"/>
    <property type="project" value="UniProtKB-ARBA"/>
</dbReference>
<organism evidence="2 3">
    <name type="scientific">Clostridium liquoris</name>
    <dbReference type="NCBI Taxonomy" id="1289519"/>
    <lineage>
        <taxon>Bacteria</taxon>
        <taxon>Bacillati</taxon>
        <taxon>Bacillota</taxon>
        <taxon>Clostridia</taxon>
        <taxon>Eubacteriales</taxon>
        <taxon>Clostridiaceae</taxon>
        <taxon>Clostridium</taxon>
    </lineage>
</organism>
<evidence type="ECO:0000259" key="1">
    <source>
        <dbReference type="PROSITE" id="PS50126"/>
    </source>
</evidence>
<reference evidence="2 3" key="1">
    <citation type="submission" date="2018-03" db="EMBL/GenBank/DDBJ databases">
        <title>Genome sequence of Clostridium liquoris DSM 100320.</title>
        <authorList>
            <person name="Poehlein A."/>
            <person name="Daniel R."/>
        </authorList>
    </citation>
    <scope>NUCLEOTIDE SEQUENCE [LARGE SCALE GENOMIC DNA]</scope>
    <source>
        <strain evidence="2 3">DSM 100320</strain>
    </source>
</reference>
<dbReference type="Proteomes" id="UP000239706">
    <property type="component" value="Unassembled WGS sequence"/>
</dbReference>
<dbReference type="FunFam" id="2.40.50.140:FF:000051">
    <property type="entry name" value="RNA-binding transcriptional accessory protein"/>
    <property type="match status" value="1"/>
</dbReference>
<dbReference type="GO" id="GO:0003729">
    <property type="term" value="F:mRNA binding"/>
    <property type="evidence" value="ECO:0007669"/>
    <property type="project" value="TreeGrafter"/>
</dbReference>
<dbReference type="Gene3D" id="1.10.10.650">
    <property type="entry name" value="RuvA domain 2-like"/>
    <property type="match status" value="1"/>
</dbReference>
<evidence type="ECO:0000313" key="2">
    <source>
        <dbReference type="EMBL" id="PRR78207.1"/>
    </source>
</evidence>
<dbReference type="InterPro" id="IPR023319">
    <property type="entry name" value="Tex-like_HTH_dom_sf"/>
</dbReference>
<dbReference type="SUPFAM" id="SSF47781">
    <property type="entry name" value="RuvA domain 2-like"/>
    <property type="match status" value="2"/>
</dbReference>
<dbReference type="InterPro" id="IPR055179">
    <property type="entry name" value="Tex-like_central_region"/>
</dbReference>
<dbReference type="FunFam" id="1.10.150.310:FF:000001">
    <property type="entry name" value="RNA-binding transcriptional accessory protein"/>
    <property type="match status" value="1"/>
</dbReference>
<accession>A0A2T0B372</accession>
<dbReference type="Gene3D" id="2.40.50.140">
    <property type="entry name" value="Nucleic acid-binding proteins"/>
    <property type="match status" value="1"/>
</dbReference>
<proteinExistence type="predicted"/>
<protein>
    <submittedName>
        <fullName evidence="2">30S ribosomal protein S1</fullName>
    </submittedName>
</protein>
<dbReference type="SUPFAM" id="SSF53098">
    <property type="entry name" value="Ribonuclease H-like"/>
    <property type="match status" value="1"/>
</dbReference>
<dbReference type="InterPro" id="IPR041692">
    <property type="entry name" value="HHH_9"/>
</dbReference>
<dbReference type="GO" id="GO:0006412">
    <property type="term" value="P:translation"/>
    <property type="evidence" value="ECO:0007669"/>
    <property type="project" value="TreeGrafter"/>
</dbReference>
<dbReference type="EMBL" id="PVXO01000048">
    <property type="protein sequence ID" value="PRR78207.1"/>
    <property type="molecule type" value="Genomic_DNA"/>
</dbReference>
<dbReference type="OrthoDB" id="9804714at2"/>
<keyword evidence="2" id="KW-0689">Ribosomal protein</keyword>
<gene>
    <name evidence="2" type="primary">rpsA</name>
    <name evidence="2" type="ORF">CLLI_18080</name>
</gene>
<dbReference type="Gene3D" id="1.10.3500.10">
    <property type="entry name" value="Tex N-terminal region-like"/>
    <property type="match status" value="1"/>
</dbReference>
<dbReference type="SUPFAM" id="SSF158832">
    <property type="entry name" value="Tex N-terminal region-like"/>
    <property type="match status" value="1"/>
</dbReference>
<dbReference type="GO" id="GO:0006139">
    <property type="term" value="P:nucleobase-containing compound metabolic process"/>
    <property type="evidence" value="ECO:0007669"/>
    <property type="project" value="InterPro"/>
</dbReference>
<dbReference type="Pfam" id="PF12836">
    <property type="entry name" value="HHH_3"/>
    <property type="match status" value="1"/>
</dbReference>
<dbReference type="InterPro" id="IPR012340">
    <property type="entry name" value="NA-bd_OB-fold"/>
</dbReference>
<dbReference type="CDD" id="cd05685">
    <property type="entry name" value="S1_Tex"/>
    <property type="match status" value="1"/>
</dbReference>
<dbReference type="PANTHER" id="PTHR10724">
    <property type="entry name" value="30S RIBOSOMAL PROTEIN S1"/>
    <property type="match status" value="1"/>
</dbReference>
<keyword evidence="3" id="KW-1185">Reference proteome</keyword>
<dbReference type="SMART" id="SM00316">
    <property type="entry name" value="S1"/>
    <property type="match status" value="1"/>
</dbReference>
<dbReference type="SMART" id="SM00732">
    <property type="entry name" value="YqgFc"/>
    <property type="match status" value="1"/>
</dbReference>
<dbReference type="Gene3D" id="1.10.150.310">
    <property type="entry name" value="Tex RuvX-like domain-like"/>
    <property type="match status" value="1"/>
</dbReference>
<dbReference type="InterPro" id="IPR018974">
    <property type="entry name" value="Tex-like_N"/>
</dbReference>
<dbReference type="FunFam" id="3.30.420.140:FF:000001">
    <property type="entry name" value="RNA-binding transcriptional accessory protein"/>
    <property type="match status" value="1"/>
</dbReference>
<dbReference type="FunFam" id="1.10.10.650:FF:000001">
    <property type="entry name" value="S1 RNA-binding domain 1"/>
    <property type="match status" value="1"/>
</dbReference>
<dbReference type="Pfam" id="PF22706">
    <property type="entry name" value="Tex_central_region"/>
    <property type="match status" value="1"/>
</dbReference>
<dbReference type="AlphaFoldDB" id="A0A2T0B372"/>
<dbReference type="Pfam" id="PF17674">
    <property type="entry name" value="HHH_9"/>
    <property type="match status" value="1"/>
</dbReference>
<dbReference type="Pfam" id="PF09371">
    <property type="entry name" value="Tex_N"/>
    <property type="match status" value="1"/>
</dbReference>
<dbReference type="InterPro" id="IPR010994">
    <property type="entry name" value="RuvA_2-like"/>
</dbReference>